<dbReference type="InterPro" id="IPR000210">
    <property type="entry name" value="BTB/POZ_dom"/>
</dbReference>
<dbReference type="InterPro" id="IPR008974">
    <property type="entry name" value="TRAF-like"/>
</dbReference>
<dbReference type="InterPro" id="IPR002083">
    <property type="entry name" value="MATH/TRAF_dom"/>
</dbReference>
<evidence type="ECO:0000313" key="4">
    <source>
        <dbReference type="EMBL" id="CAL5011091.1"/>
    </source>
</evidence>
<dbReference type="InterPro" id="IPR056423">
    <property type="entry name" value="BACK_BPM_SPOP"/>
</dbReference>
<evidence type="ECO:0000259" key="3">
    <source>
        <dbReference type="PROSITE" id="PS50144"/>
    </source>
</evidence>
<dbReference type="InterPro" id="IPR045005">
    <property type="entry name" value="BPM1-6"/>
</dbReference>
<dbReference type="PROSITE" id="PS50144">
    <property type="entry name" value="MATH"/>
    <property type="match status" value="1"/>
</dbReference>
<evidence type="ECO:0000256" key="2">
    <source>
        <dbReference type="ARBA" id="ARBA00010846"/>
    </source>
</evidence>
<dbReference type="Gene3D" id="2.60.210.10">
    <property type="entry name" value="Apoptosis, Tumor Necrosis Factor Receptor Associated Protein 2, Chain A"/>
    <property type="match status" value="1"/>
</dbReference>
<dbReference type="PANTHER" id="PTHR26379:SF187">
    <property type="entry name" value="OS07G0655300 PROTEIN"/>
    <property type="match status" value="1"/>
</dbReference>
<evidence type="ECO:0000256" key="1">
    <source>
        <dbReference type="ARBA" id="ARBA00004906"/>
    </source>
</evidence>
<reference evidence="4" key="1">
    <citation type="submission" date="2024-10" db="EMBL/GenBank/DDBJ databases">
        <authorList>
            <person name="Ryan C."/>
        </authorList>
    </citation>
    <scope>NUCLEOTIDE SEQUENCE [LARGE SCALE GENOMIC DNA]</scope>
</reference>
<comment type="pathway">
    <text evidence="1">Protein modification; protein ubiquitination.</text>
</comment>
<dbReference type="EMBL" id="OZ075138">
    <property type="protein sequence ID" value="CAL5011091.1"/>
    <property type="molecule type" value="Genomic_DNA"/>
</dbReference>
<dbReference type="Proteomes" id="UP001497457">
    <property type="component" value="Chromosome 28b"/>
</dbReference>
<evidence type="ECO:0000313" key="5">
    <source>
        <dbReference type="Proteomes" id="UP001497457"/>
    </source>
</evidence>
<keyword evidence="5" id="KW-1185">Reference proteome</keyword>
<dbReference type="Pfam" id="PF22486">
    <property type="entry name" value="MATH_2"/>
    <property type="match status" value="1"/>
</dbReference>
<feature type="domain" description="MATH" evidence="3">
    <location>
        <begin position="18"/>
        <end position="153"/>
    </location>
</feature>
<comment type="similarity">
    <text evidence="2">Belongs to the Tdpoz family.</text>
</comment>
<dbReference type="Pfam" id="PF00651">
    <property type="entry name" value="BTB"/>
    <property type="match status" value="1"/>
</dbReference>
<dbReference type="SMART" id="SM00225">
    <property type="entry name" value="BTB"/>
    <property type="match status" value="1"/>
</dbReference>
<dbReference type="InterPro" id="IPR011333">
    <property type="entry name" value="SKP1/BTB/POZ_sf"/>
</dbReference>
<dbReference type="Gene3D" id="1.25.40.420">
    <property type="match status" value="1"/>
</dbReference>
<dbReference type="AlphaFoldDB" id="A0ABC9BZQ2"/>
<gene>
    <name evidence="4" type="ORF">URODEC1_LOCUS70291</name>
</gene>
<accession>A0ABC9BZQ2</accession>
<dbReference type="CDD" id="cd00121">
    <property type="entry name" value="MATH"/>
    <property type="match status" value="1"/>
</dbReference>
<proteinExistence type="inferred from homology"/>
<protein>
    <recommendedName>
        <fullName evidence="3">MATH domain-containing protein</fullName>
    </recommendedName>
</protein>
<dbReference type="Pfam" id="PF24570">
    <property type="entry name" value="BACK_BPM_SPOP"/>
    <property type="match status" value="1"/>
</dbReference>
<organism evidence="4 5">
    <name type="scientific">Urochloa decumbens</name>
    <dbReference type="NCBI Taxonomy" id="240449"/>
    <lineage>
        <taxon>Eukaryota</taxon>
        <taxon>Viridiplantae</taxon>
        <taxon>Streptophyta</taxon>
        <taxon>Embryophyta</taxon>
        <taxon>Tracheophyta</taxon>
        <taxon>Spermatophyta</taxon>
        <taxon>Magnoliopsida</taxon>
        <taxon>Liliopsida</taxon>
        <taxon>Poales</taxon>
        <taxon>Poaceae</taxon>
        <taxon>PACMAD clade</taxon>
        <taxon>Panicoideae</taxon>
        <taxon>Panicodae</taxon>
        <taxon>Paniceae</taxon>
        <taxon>Melinidinae</taxon>
        <taxon>Urochloa</taxon>
    </lineage>
</organism>
<name>A0ABC9BZQ2_9POAL</name>
<dbReference type="PANTHER" id="PTHR26379">
    <property type="entry name" value="BTB/POZ AND MATH DOMAIN-CONTAINING PROTEIN 1"/>
    <property type="match status" value="1"/>
</dbReference>
<dbReference type="SUPFAM" id="SSF49599">
    <property type="entry name" value="TRAF domain-like"/>
    <property type="match status" value="1"/>
</dbReference>
<dbReference type="Gene3D" id="3.30.710.10">
    <property type="entry name" value="Potassium Channel Kv1.1, Chain A"/>
    <property type="match status" value="1"/>
</dbReference>
<dbReference type="SUPFAM" id="SSF54695">
    <property type="entry name" value="POZ domain"/>
    <property type="match status" value="1"/>
</dbReference>
<sequence>MSTKSKDTALLCTSEAYMSTYKFKIADYSLTRGIGVGNFIRSATFTIGGHDWSIRFYPDGTDEATQDSVSTSLEMMSSNADVRARYHLRFVAHGTVPINVLKQVPMAQCAEVIRWFRSWDATRFGQQKACILRSLLEPGSYLVNDALTIQCDLTVVSKLQWFENKAEYGVEVPPCDMMGHFGKLLEYGFFGPMRDPVACRVTVEDMQPAVFEALLHFIYNDSLPDIGDLEGKDYGEMLRHLLVAADRYAMDRLKVVCQRTICKYLDVENVASTLALAEQHECDRLRAACVEFIASSKKMNDVKATQGYADLRRTCPPVFVDLFERATKFHKT</sequence>